<dbReference type="PROSITE" id="PS50297">
    <property type="entry name" value="ANK_REP_REGION"/>
    <property type="match status" value="1"/>
</dbReference>
<gene>
    <name evidence="2" type="ORF">TVAG_179690</name>
</gene>
<proteinExistence type="predicted"/>
<protein>
    <submittedName>
        <fullName evidence="2">Uncharacterized protein</fullName>
    </submittedName>
</protein>
<evidence type="ECO:0000313" key="2">
    <source>
        <dbReference type="EMBL" id="EAY00298.1"/>
    </source>
</evidence>
<dbReference type="Pfam" id="PF00023">
    <property type="entry name" value="Ank"/>
    <property type="match status" value="1"/>
</dbReference>
<reference evidence="2" key="2">
    <citation type="journal article" date="2007" name="Science">
        <title>Draft genome sequence of the sexually transmitted pathogen Trichomonas vaginalis.</title>
        <authorList>
            <person name="Carlton J.M."/>
            <person name="Hirt R.P."/>
            <person name="Silva J.C."/>
            <person name="Delcher A.L."/>
            <person name="Schatz M."/>
            <person name="Zhao Q."/>
            <person name="Wortman J.R."/>
            <person name="Bidwell S.L."/>
            <person name="Alsmark U.C.M."/>
            <person name="Besteiro S."/>
            <person name="Sicheritz-Ponten T."/>
            <person name="Noel C.J."/>
            <person name="Dacks J.B."/>
            <person name="Foster P.G."/>
            <person name="Simillion C."/>
            <person name="Van de Peer Y."/>
            <person name="Miranda-Saavedra D."/>
            <person name="Barton G.J."/>
            <person name="Westrop G.D."/>
            <person name="Mueller S."/>
            <person name="Dessi D."/>
            <person name="Fiori P.L."/>
            <person name="Ren Q."/>
            <person name="Paulsen I."/>
            <person name="Zhang H."/>
            <person name="Bastida-Corcuera F.D."/>
            <person name="Simoes-Barbosa A."/>
            <person name="Brown M.T."/>
            <person name="Hayes R.D."/>
            <person name="Mukherjee M."/>
            <person name="Okumura C.Y."/>
            <person name="Schneider R."/>
            <person name="Smith A.J."/>
            <person name="Vanacova S."/>
            <person name="Villalvazo M."/>
            <person name="Haas B.J."/>
            <person name="Pertea M."/>
            <person name="Feldblyum T.V."/>
            <person name="Utterback T.R."/>
            <person name="Shu C.L."/>
            <person name="Osoegawa K."/>
            <person name="de Jong P.J."/>
            <person name="Hrdy I."/>
            <person name="Horvathova L."/>
            <person name="Zubacova Z."/>
            <person name="Dolezal P."/>
            <person name="Malik S.B."/>
            <person name="Logsdon J.M. Jr."/>
            <person name="Henze K."/>
            <person name="Gupta A."/>
            <person name="Wang C.C."/>
            <person name="Dunne R.L."/>
            <person name="Upcroft J.A."/>
            <person name="Upcroft P."/>
            <person name="White O."/>
            <person name="Salzberg S.L."/>
            <person name="Tang P."/>
            <person name="Chiu C.-H."/>
            <person name="Lee Y.-S."/>
            <person name="Embley T.M."/>
            <person name="Coombs G.H."/>
            <person name="Mottram J.C."/>
            <person name="Tachezy J."/>
            <person name="Fraser-Liggett C.M."/>
            <person name="Johnson P.J."/>
        </authorList>
    </citation>
    <scope>NUCLEOTIDE SEQUENCE [LARGE SCALE GENOMIC DNA]</scope>
    <source>
        <strain evidence="2">G3</strain>
    </source>
</reference>
<dbReference type="KEGG" id="tva:4758117"/>
<keyword evidence="1" id="KW-0040">ANK repeat</keyword>
<dbReference type="Gene3D" id="1.25.40.20">
    <property type="entry name" value="Ankyrin repeat-containing domain"/>
    <property type="match status" value="1"/>
</dbReference>
<accession>A2F451</accession>
<feature type="repeat" description="ANK" evidence="1">
    <location>
        <begin position="1"/>
        <end position="31"/>
    </location>
</feature>
<name>A2F451_TRIV3</name>
<dbReference type="VEuPathDB" id="TrichDB:TVAG_179690"/>
<dbReference type="RefSeq" id="XP_001313227.1">
    <property type="nucleotide sequence ID" value="XM_001313226.1"/>
</dbReference>
<dbReference type="VEuPathDB" id="TrichDB:TVAGG3_1002200"/>
<keyword evidence="3" id="KW-1185">Reference proteome</keyword>
<dbReference type="SMR" id="A2F451"/>
<dbReference type="InterPro" id="IPR036770">
    <property type="entry name" value="Ankyrin_rpt-contain_sf"/>
</dbReference>
<dbReference type="InterPro" id="IPR002110">
    <property type="entry name" value="Ankyrin_rpt"/>
</dbReference>
<organism evidence="2 3">
    <name type="scientific">Trichomonas vaginalis (strain ATCC PRA-98 / G3)</name>
    <dbReference type="NCBI Taxonomy" id="412133"/>
    <lineage>
        <taxon>Eukaryota</taxon>
        <taxon>Metamonada</taxon>
        <taxon>Parabasalia</taxon>
        <taxon>Trichomonadida</taxon>
        <taxon>Trichomonadidae</taxon>
        <taxon>Trichomonas</taxon>
    </lineage>
</organism>
<dbReference type="InParanoid" id="A2F451"/>
<dbReference type="Proteomes" id="UP000001542">
    <property type="component" value="Unassembled WGS sequence"/>
</dbReference>
<dbReference type="AlphaFoldDB" id="A2F451"/>
<evidence type="ECO:0000313" key="3">
    <source>
        <dbReference type="Proteomes" id="UP000001542"/>
    </source>
</evidence>
<dbReference type="PROSITE" id="PS50088">
    <property type="entry name" value="ANK_REPEAT"/>
    <property type="match status" value="1"/>
</dbReference>
<dbReference type="SUPFAM" id="SSF48403">
    <property type="entry name" value="Ankyrin repeat"/>
    <property type="match status" value="1"/>
</dbReference>
<dbReference type="EMBL" id="DS113606">
    <property type="protein sequence ID" value="EAY00298.1"/>
    <property type="molecule type" value="Genomic_DNA"/>
</dbReference>
<sequence>MTPLIIASLKGHLGVVQYLISVGLDKDASDDNETCFDHENSKIRSYLSSK</sequence>
<reference evidence="2" key="1">
    <citation type="submission" date="2006-10" db="EMBL/GenBank/DDBJ databases">
        <authorList>
            <person name="Amadeo P."/>
            <person name="Zhao Q."/>
            <person name="Wortman J."/>
            <person name="Fraser-Liggett C."/>
            <person name="Carlton J."/>
        </authorList>
    </citation>
    <scope>NUCLEOTIDE SEQUENCE</scope>
    <source>
        <strain evidence="2">G3</strain>
    </source>
</reference>
<evidence type="ECO:0000256" key="1">
    <source>
        <dbReference type="PROSITE-ProRule" id="PRU00023"/>
    </source>
</evidence>